<evidence type="ECO:0000256" key="1">
    <source>
        <dbReference type="ARBA" id="ARBA00009059"/>
    </source>
</evidence>
<evidence type="ECO:0000256" key="3">
    <source>
        <dbReference type="ARBA" id="ARBA00022679"/>
    </source>
</evidence>
<evidence type="ECO:0000313" key="12">
    <source>
        <dbReference type="Proteomes" id="UP000750502"/>
    </source>
</evidence>
<dbReference type="AlphaFoldDB" id="A0A9P7HQ89"/>
<keyword evidence="12" id="KW-1185">Reference proteome</keyword>
<dbReference type="EMBL" id="JADFTT010000436">
    <property type="protein sequence ID" value="KAG5761637.1"/>
    <property type="molecule type" value="Genomic_DNA"/>
</dbReference>
<accession>A0A9P7HQ89</accession>
<comment type="similarity">
    <text evidence="1">Belongs to the methyltransferase superfamily. NTM1 family.</text>
</comment>
<dbReference type="Proteomes" id="UP000750502">
    <property type="component" value="Unassembled WGS sequence"/>
</dbReference>
<keyword evidence="2" id="KW-0489">Methyltransferase</keyword>
<evidence type="ECO:0000256" key="7">
    <source>
        <dbReference type="ARBA" id="ARBA00043129"/>
    </source>
</evidence>
<organism evidence="11 12">
    <name type="scientific">Fusarium xylarioides</name>
    <dbReference type="NCBI Taxonomy" id="221167"/>
    <lineage>
        <taxon>Eukaryota</taxon>
        <taxon>Fungi</taxon>
        <taxon>Dikarya</taxon>
        <taxon>Ascomycota</taxon>
        <taxon>Pezizomycotina</taxon>
        <taxon>Sordariomycetes</taxon>
        <taxon>Hypocreomycetidae</taxon>
        <taxon>Hypocreales</taxon>
        <taxon>Nectriaceae</taxon>
        <taxon>Fusarium</taxon>
        <taxon>Fusarium fujikuroi species complex</taxon>
    </lineage>
</organism>
<comment type="caution">
    <text evidence="11">The sequence shown here is derived from an EMBL/GenBank/DDBJ whole genome shotgun (WGS) entry which is preliminary data.</text>
</comment>
<dbReference type="PANTHER" id="PTHR12753:SF0">
    <property type="entry name" value="ALPHA N-TERMINAL PROTEIN METHYLTRANSFERASE 1"/>
    <property type="match status" value="1"/>
</dbReference>
<dbReference type="OrthoDB" id="1298661at2759"/>
<keyword evidence="4" id="KW-0949">S-adenosyl-L-methionine</keyword>
<proteinExistence type="inferred from homology"/>
<evidence type="ECO:0000256" key="2">
    <source>
        <dbReference type="ARBA" id="ARBA00022603"/>
    </source>
</evidence>
<comment type="catalytic activity">
    <reaction evidence="10">
        <text>N-terminal L-alanyl-L-prolyl-L-lysyl-[protein] + 3 S-adenosyl-L-methionine = N-terminal N,N,N-trimethyl-L-alanyl-L-prolyl-L-lysyl-[protein] + 3 S-adenosyl-L-homocysteine + 3 H(+)</text>
        <dbReference type="Rhea" id="RHEA:54712"/>
        <dbReference type="Rhea" id="RHEA-COMP:13785"/>
        <dbReference type="Rhea" id="RHEA-COMP:13971"/>
        <dbReference type="ChEBI" id="CHEBI:15378"/>
        <dbReference type="ChEBI" id="CHEBI:57856"/>
        <dbReference type="ChEBI" id="CHEBI:59789"/>
        <dbReference type="ChEBI" id="CHEBI:138057"/>
        <dbReference type="ChEBI" id="CHEBI:138315"/>
        <dbReference type="EC" id="2.1.1.244"/>
    </reaction>
</comment>
<reference evidence="11" key="1">
    <citation type="journal article" date="2020" name="bioRxiv">
        <title>Historical genomics reveals the evolutionary mechanisms behind multiple outbreaks of the host-specific coffee wilt pathogen Fusarium xylarioides.</title>
        <authorList>
            <person name="Peck D."/>
            <person name="Nowell R.W."/>
            <person name="Flood J."/>
            <person name="Ryan M.J."/>
            <person name="Barraclough T.G."/>
        </authorList>
    </citation>
    <scope>NUCLEOTIDE SEQUENCE</scope>
    <source>
        <strain evidence="11">IMI 127659i</strain>
    </source>
</reference>
<comment type="catalytic activity">
    <reaction evidence="8">
        <text>N-terminal L-seryl-L-prolyl-L-lysyl-[protein] + 3 S-adenosyl-L-methionine = N-terminal N,N,N-trimethyl-L-seryl-L-prolyl-L-lysyl-[protein] + 3 S-adenosyl-L-homocysteine + 3 H(+)</text>
        <dbReference type="Rhea" id="RHEA:54724"/>
        <dbReference type="Rhea" id="RHEA-COMP:13789"/>
        <dbReference type="Rhea" id="RHEA-COMP:13973"/>
        <dbReference type="ChEBI" id="CHEBI:15378"/>
        <dbReference type="ChEBI" id="CHEBI:57856"/>
        <dbReference type="ChEBI" id="CHEBI:59789"/>
        <dbReference type="ChEBI" id="CHEBI:138061"/>
        <dbReference type="ChEBI" id="CHEBI:138317"/>
        <dbReference type="EC" id="2.1.1.244"/>
    </reaction>
</comment>
<keyword evidence="3" id="KW-0808">Transferase</keyword>
<dbReference type="GO" id="GO:0071885">
    <property type="term" value="F:N-terminal protein N-methyltransferase activity"/>
    <property type="evidence" value="ECO:0007669"/>
    <property type="project" value="UniProtKB-EC"/>
</dbReference>
<dbReference type="PANTHER" id="PTHR12753">
    <property type="entry name" value="AD-003 - RELATED"/>
    <property type="match status" value="1"/>
</dbReference>
<protein>
    <recommendedName>
        <fullName evidence="6">Alpha N-terminal protein methyltransferase 1</fullName>
        <ecNumber evidence="5">2.1.1.244</ecNumber>
    </recommendedName>
    <alternativeName>
        <fullName evidence="7">X-Pro-Lys N-terminal protein methyltransferase 1</fullName>
    </alternativeName>
</protein>
<evidence type="ECO:0000256" key="4">
    <source>
        <dbReference type="ARBA" id="ARBA00022691"/>
    </source>
</evidence>
<dbReference type="InterPro" id="IPR008576">
    <property type="entry name" value="MeTrfase_NTM1"/>
</dbReference>
<dbReference type="GO" id="GO:0005737">
    <property type="term" value="C:cytoplasm"/>
    <property type="evidence" value="ECO:0007669"/>
    <property type="project" value="TreeGrafter"/>
</dbReference>
<dbReference type="Gene3D" id="3.40.50.150">
    <property type="entry name" value="Vaccinia Virus protein VP39"/>
    <property type="match status" value="1"/>
</dbReference>
<name>A0A9P7HQ89_9HYPO</name>
<evidence type="ECO:0000313" key="11">
    <source>
        <dbReference type="EMBL" id="KAG5761637.1"/>
    </source>
</evidence>
<dbReference type="InterPro" id="IPR029063">
    <property type="entry name" value="SAM-dependent_MTases_sf"/>
</dbReference>
<comment type="catalytic activity">
    <reaction evidence="9">
        <text>N-terminal L-prolyl-L-prolyl-L-lysyl-[protein] + 2 S-adenosyl-L-methionine = N-terminal N,N-dimethyl-L-prolyl-L-prolyl-L-lysyl-[protein] + 2 S-adenosyl-L-homocysteine + 2 H(+)</text>
        <dbReference type="Rhea" id="RHEA:54736"/>
        <dbReference type="Rhea" id="RHEA-COMP:13787"/>
        <dbReference type="Rhea" id="RHEA-COMP:13974"/>
        <dbReference type="ChEBI" id="CHEBI:15378"/>
        <dbReference type="ChEBI" id="CHEBI:57856"/>
        <dbReference type="ChEBI" id="CHEBI:59789"/>
        <dbReference type="ChEBI" id="CHEBI:138059"/>
        <dbReference type="ChEBI" id="CHEBI:138318"/>
        <dbReference type="EC" id="2.1.1.244"/>
    </reaction>
</comment>
<evidence type="ECO:0000256" key="8">
    <source>
        <dbReference type="ARBA" id="ARBA00047306"/>
    </source>
</evidence>
<gene>
    <name evidence="11" type="ORF">H9Q72_010248</name>
</gene>
<evidence type="ECO:0000256" key="10">
    <source>
        <dbReference type="ARBA" id="ARBA00048167"/>
    </source>
</evidence>
<dbReference type="SUPFAM" id="SSF53335">
    <property type="entry name" value="S-adenosyl-L-methionine-dependent methyltransferases"/>
    <property type="match status" value="1"/>
</dbReference>
<evidence type="ECO:0000256" key="9">
    <source>
        <dbReference type="ARBA" id="ARBA00047885"/>
    </source>
</evidence>
<sequence length="337" mass="37539">MVQHPLPDSLISMDEAMNYWQNVSASVDGMLGGFPSVSRIDLQGSRSFLAKLGIGKPRISRALEGGAGIGKITKGLLLDVAETVDIIEPVAKFTAGLVDTPGVSQIHNIGLQEWQPQGIQYDLIWTQWCAGQIPDVLLIQYLVRCASALAPLGIIIVKENLSTSGEDTYDEVDSSVTRTDEGFRAIFEKAGLVVIRAELQNGFPKTLLPVKIDRANTHNHELLEAGAFSSYRVKAITKRKDEVISWWNSGSRPAQILARLRSDGDLDVKQVTKDDLNNLLRRHRREELRGRTPVEWLYDKLKEDNSFFFRDSRDSQGHISRLFIAPKTDQPVQHAAI</sequence>
<dbReference type="EC" id="2.1.1.244" evidence="5"/>
<reference evidence="11" key="2">
    <citation type="submission" date="2020-10" db="EMBL/GenBank/DDBJ databases">
        <authorList>
            <person name="Peck L.D."/>
            <person name="Nowell R.W."/>
            <person name="Flood J."/>
            <person name="Ryan M.J."/>
            <person name="Barraclough T.G."/>
        </authorList>
    </citation>
    <scope>NUCLEOTIDE SEQUENCE</scope>
    <source>
        <strain evidence="11">IMI 127659i</strain>
    </source>
</reference>
<dbReference type="GO" id="GO:0032259">
    <property type="term" value="P:methylation"/>
    <property type="evidence" value="ECO:0007669"/>
    <property type="project" value="UniProtKB-KW"/>
</dbReference>
<evidence type="ECO:0000256" key="6">
    <source>
        <dbReference type="ARBA" id="ARBA00039449"/>
    </source>
</evidence>
<dbReference type="Pfam" id="PF05891">
    <property type="entry name" value="Methyltransf_PK"/>
    <property type="match status" value="1"/>
</dbReference>
<evidence type="ECO:0000256" key="5">
    <source>
        <dbReference type="ARBA" id="ARBA00039112"/>
    </source>
</evidence>